<comment type="caution">
    <text evidence="10">The sequence shown here is derived from an EMBL/GenBank/DDBJ whole genome shotgun (WGS) entry which is preliminary data.</text>
</comment>
<dbReference type="NCBIfam" id="NF001567">
    <property type="entry name" value="PRK00389.1"/>
    <property type="match status" value="1"/>
</dbReference>
<dbReference type="Gene3D" id="3.30.1360.120">
    <property type="entry name" value="Probable tRNA modification gtpase trme, domain 1"/>
    <property type="match status" value="1"/>
</dbReference>
<dbReference type="OrthoDB" id="10263536at2759"/>
<evidence type="ECO:0000256" key="1">
    <source>
        <dbReference type="ARBA" id="ARBA00008609"/>
    </source>
</evidence>
<dbReference type="NCBIfam" id="TIGR00528">
    <property type="entry name" value="gcvT"/>
    <property type="match status" value="1"/>
</dbReference>
<evidence type="ECO:0000313" key="11">
    <source>
        <dbReference type="Proteomes" id="UP000023152"/>
    </source>
</evidence>
<dbReference type="InterPro" id="IPR027266">
    <property type="entry name" value="TrmE/GcvT-like"/>
</dbReference>
<gene>
    <name evidence="10" type="ORF">RFI_11695</name>
</gene>
<comment type="similarity">
    <text evidence="1">Belongs to the GcvT family.</text>
</comment>
<dbReference type="GO" id="GO:0008483">
    <property type="term" value="F:transaminase activity"/>
    <property type="evidence" value="ECO:0007669"/>
    <property type="project" value="UniProtKB-KW"/>
</dbReference>
<dbReference type="AlphaFoldDB" id="X6NHS4"/>
<dbReference type="SUPFAM" id="SSF50978">
    <property type="entry name" value="WD40 repeat-like"/>
    <property type="match status" value="1"/>
</dbReference>
<dbReference type="Pfam" id="PF08669">
    <property type="entry name" value="GCV_T_C"/>
    <property type="match status" value="1"/>
</dbReference>
<name>X6NHS4_RETFI</name>
<keyword evidence="3" id="KW-0032">Aminotransferase</keyword>
<protein>
    <recommendedName>
        <fullName evidence="2">aminomethyltransferase</fullName>
        <ecNumber evidence="2">2.1.2.10</ecNumber>
    </recommendedName>
    <alternativeName>
        <fullName evidence="5">Glycine cleavage system T protein</fullName>
    </alternativeName>
</protein>
<evidence type="ECO:0000256" key="7">
    <source>
        <dbReference type="SAM" id="Phobius"/>
    </source>
</evidence>
<keyword evidence="7" id="KW-1133">Transmembrane helix</keyword>
<evidence type="ECO:0000256" key="6">
    <source>
        <dbReference type="ARBA" id="ARBA00047665"/>
    </source>
</evidence>
<feature type="transmembrane region" description="Helical" evidence="7">
    <location>
        <begin position="22"/>
        <end position="44"/>
    </location>
</feature>
<comment type="catalytic activity">
    <reaction evidence="6">
        <text>N(6)-[(R)-S(8)-aminomethyldihydrolipoyl]-L-lysyl-[protein] + (6S)-5,6,7,8-tetrahydrofolate = N(6)-[(R)-dihydrolipoyl]-L-lysyl-[protein] + (6R)-5,10-methylene-5,6,7,8-tetrahydrofolate + NH4(+)</text>
        <dbReference type="Rhea" id="RHEA:16945"/>
        <dbReference type="Rhea" id="RHEA-COMP:10475"/>
        <dbReference type="Rhea" id="RHEA-COMP:10492"/>
        <dbReference type="ChEBI" id="CHEBI:15636"/>
        <dbReference type="ChEBI" id="CHEBI:28938"/>
        <dbReference type="ChEBI" id="CHEBI:57453"/>
        <dbReference type="ChEBI" id="CHEBI:83100"/>
        <dbReference type="ChEBI" id="CHEBI:83143"/>
        <dbReference type="EC" id="2.1.2.10"/>
    </reaction>
</comment>
<dbReference type="Gene3D" id="4.10.1250.10">
    <property type="entry name" value="Aminomethyltransferase fragment"/>
    <property type="match status" value="1"/>
</dbReference>
<keyword evidence="4" id="KW-0808">Transferase</keyword>
<dbReference type="GO" id="GO:0006546">
    <property type="term" value="P:glycine catabolic process"/>
    <property type="evidence" value="ECO:0007669"/>
    <property type="project" value="InterPro"/>
</dbReference>
<dbReference type="SUPFAM" id="SSF103025">
    <property type="entry name" value="Folate-binding domain"/>
    <property type="match status" value="1"/>
</dbReference>
<dbReference type="GO" id="GO:0005960">
    <property type="term" value="C:glycine cleavage complex"/>
    <property type="evidence" value="ECO:0007669"/>
    <property type="project" value="InterPro"/>
</dbReference>
<evidence type="ECO:0000256" key="4">
    <source>
        <dbReference type="ARBA" id="ARBA00022679"/>
    </source>
</evidence>
<dbReference type="PANTHER" id="PTHR43757">
    <property type="entry name" value="AMINOMETHYLTRANSFERASE"/>
    <property type="match status" value="1"/>
</dbReference>
<dbReference type="FunFam" id="3.30.70.1400:FF:000001">
    <property type="entry name" value="Aminomethyltransferase"/>
    <property type="match status" value="1"/>
</dbReference>
<dbReference type="InterPro" id="IPR036322">
    <property type="entry name" value="WD40_repeat_dom_sf"/>
</dbReference>
<proteinExistence type="inferred from homology"/>
<feature type="domain" description="Aminomethyltransferase C-terminal" evidence="9">
    <location>
        <begin position="620"/>
        <end position="697"/>
    </location>
</feature>
<reference evidence="10 11" key="1">
    <citation type="journal article" date="2013" name="Curr. Biol.">
        <title>The Genome of the Foraminiferan Reticulomyxa filosa.</title>
        <authorList>
            <person name="Glockner G."/>
            <person name="Hulsmann N."/>
            <person name="Schleicher M."/>
            <person name="Noegel A.A."/>
            <person name="Eichinger L."/>
            <person name="Gallinger C."/>
            <person name="Pawlowski J."/>
            <person name="Sierra R."/>
            <person name="Euteneuer U."/>
            <person name="Pillet L."/>
            <person name="Moustafa A."/>
            <person name="Platzer M."/>
            <person name="Groth M."/>
            <person name="Szafranski K."/>
            <person name="Schliwa M."/>
        </authorList>
    </citation>
    <scope>NUCLEOTIDE SEQUENCE [LARGE SCALE GENOMIC DNA]</scope>
</reference>
<dbReference type="Proteomes" id="UP000023152">
    <property type="component" value="Unassembled WGS sequence"/>
</dbReference>
<keyword evidence="11" id="KW-1185">Reference proteome</keyword>
<dbReference type="EMBL" id="ASPP01008529">
    <property type="protein sequence ID" value="ETO25443.1"/>
    <property type="molecule type" value="Genomic_DNA"/>
</dbReference>
<dbReference type="Gene3D" id="3.30.70.1400">
    <property type="entry name" value="Aminomethyltransferase beta-barrel domains"/>
    <property type="match status" value="1"/>
</dbReference>
<dbReference type="EC" id="2.1.2.10" evidence="2"/>
<keyword evidence="7" id="KW-0812">Transmembrane</keyword>
<evidence type="ECO:0000259" key="8">
    <source>
        <dbReference type="Pfam" id="PF01571"/>
    </source>
</evidence>
<dbReference type="InterPro" id="IPR015943">
    <property type="entry name" value="WD40/YVTN_repeat-like_dom_sf"/>
</dbReference>
<evidence type="ECO:0000256" key="5">
    <source>
        <dbReference type="ARBA" id="ARBA00031395"/>
    </source>
</evidence>
<dbReference type="InterPro" id="IPR006223">
    <property type="entry name" value="GcvT"/>
</dbReference>
<dbReference type="Gene3D" id="2.40.30.110">
    <property type="entry name" value="Aminomethyltransferase beta-barrel domains"/>
    <property type="match status" value="1"/>
</dbReference>
<dbReference type="InterPro" id="IPR013977">
    <property type="entry name" value="GcvT_C"/>
</dbReference>
<dbReference type="Gene3D" id="2.130.10.10">
    <property type="entry name" value="YVTN repeat-like/Quinoprotein amine dehydrogenase"/>
    <property type="match status" value="1"/>
</dbReference>
<evidence type="ECO:0000313" key="10">
    <source>
        <dbReference type="EMBL" id="ETO25443.1"/>
    </source>
</evidence>
<sequence>MILINLSIMLCFIFHLTIKCSIYLVLICYHCLTHVTIIFILELFCSTSKLLKIFTGQTDNVRSIYCSIFDNCQFICSASGDNTDRVWNVRTNKEIQLVNRYSDITCVKFSQYHDYNYHRNIICSMDHLTKLFVCWMLKHQNYYMFLMDIKTVFDVNYYIKNSIIVIQRYNHPINITIFEFTKGTNNIKKDKQQFKFLLYSTAFFLHLIHYYKLNPQLHYKTIYSLRIFTLFLKILNNLYAPSINTTLTLFLRRQRQIKNKGKLPATIFYIYLFHDIKHNKKNMLKPKILISLLKDITMRSFRSLRPLNLLVRNFGGHSGDVKKTVLHDFHKSKKGKMVEFAGYDMPVQYADLSIIESTKHTRKAASLFDVSHMGQILFKGKNRVDFLEWLVVSSIRTLKENQCKYSLLCNEKGGVIDDLVLTNRVSENCHYVVINASRVDVDLPHIRAKMEQFKGENKGKGDVSLEVLQQYSLLALQGPKAHQIVQSIGDINFNDVKFFFSAKCQLAGIPCHVSRSGYTGEDGFEIQVPNQHAVALAEKLLSIKEPGSDQPITRLAGLGARDSLRLEAGLCLYGNDLREDITPNEANLMWTISKEKKEKGVFIGSNVIREQIQKGVKRIRVGITAEKGASPRSHMQIKNEKGDVIGEVTSGGFSPCLDRPIAMGYVPPSYSSVDTKLKVVIRGDKNIDVKVTELPFVTKGYFGKLYNINIKTFGLNPYSLLNLP</sequence>
<evidence type="ECO:0000256" key="2">
    <source>
        <dbReference type="ARBA" id="ARBA00012616"/>
    </source>
</evidence>
<dbReference type="InterPro" id="IPR028896">
    <property type="entry name" value="GcvT/YgfZ/DmdA"/>
</dbReference>
<dbReference type="SUPFAM" id="SSF101790">
    <property type="entry name" value="Aminomethyltransferase beta-barrel domain"/>
    <property type="match status" value="1"/>
</dbReference>
<dbReference type="InterPro" id="IPR006222">
    <property type="entry name" value="GCVT_N"/>
</dbReference>
<dbReference type="GO" id="GO:0004047">
    <property type="term" value="F:aminomethyltransferase activity"/>
    <property type="evidence" value="ECO:0007669"/>
    <property type="project" value="UniProtKB-EC"/>
</dbReference>
<accession>X6NHS4</accession>
<evidence type="ECO:0000259" key="9">
    <source>
        <dbReference type="Pfam" id="PF08669"/>
    </source>
</evidence>
<feature type="domain" description="GCVT N-terminal" evidence="8">
    <location>
        <begin position="326"/>
        <end position="596"/>
    </location>
</feature>
<dbReference type="PANTHER" id="PTHR43757:SF2">
    <property type="entry name" value="AMINOMETHYLTRANSFERASE, MITOCHONDRIAL"/>
    <property type="match status" value="1"/>
</dbReference>
<dbReference type="Pfam" id="PF01571">
    <property type="entry name" value="GCV_T"/>
    <property type="match status" value="1"/>
</dbReference>
<keyword evidence="7" id="KW-0472">Membrane</keyword>
<organism evidence="10 11">
    <name type="scientific">Reticulomyxa filosa</name>
    <dbReference type="NCBI Taxonomy" id="46433"/>
    <lineage>
        <taxon>Eukaryota</taxon>
        <taxon>Sar</taxon>
        <taxon>Rhizaria</taxon>
        <taxon>Retaria</taxon>
        <taxon>Foraminifera</taxon>
        <taxon>Monothalamids</taxon>
        <taxon>Reticulomyxidae</taxon>
        <taxon>Reticulomyxa</taxon>
    </lineage>
</organism>
<evidence type="ECO:0000256" key="3">
    <source>
        <dbReference type="ARBA" id="ARBA00022576"/>
    </source>
</evidence>
<dbReference type="InterPro" id="IPR029043">
    <property type="entry name" value="GcvT/YgfZ_C"/>
</dbReference>